<dbReference type="InterPro" id="IPR001220">
    <property type="entry name" value="Legume_lectin_dom"/>
</dbReference>
<protein>
    <recommendedName>
        <fullName evidence="3">Legume lectin domain-containing protein</fullName>
    </recommendedName>
</protein>
<organism evidence="4 5">
    <name type="scientific">Taxus chinensis</name>
    <name type="common">Chinese yew</name>
    <name type="synonym">Taxus wallichiana var. chinensis</name>
    <dbReference type="NCBI Taxonomy" id="29808"/>
    <lineage>
        <taxon>Eukaryota</taxon>
        <taxon>Viridiplantae</taxon>
        <taxon>Streptophyta</taxon>
        <taxon>Embryophyta</taxon>
        <taxon>Tracheophyta</taxon>
        <taxon>Spermatophyta</taxon>
        <taxon>Pinopsida</taxon>
        <taxon>Pinidae</taxon>
        <taxon>Conifers II</taxon>
        <taxon>Cupressales</taxon>
        <taxon>Taxaceae</taxon>
        <taxon>Taxus</taxon>
    </lineage>
</organism>
<evidence type="ECO:0000256" key="1">
    <source>
        <dbReference type="ARBA" id="ARBA00007606"/>
    </source>
</evidence>
<dbReference type="Pfam" id="PF00139">
    <property type="entry name" value="Lectin_legB"/>
    <property type="match status" value="1"/>
</dbReference>
<feature type="domain" description="Legume lectin" evidence="3">
    <location>
        <begin position="3"/>
        <end position="100"/>
    </location>
</feature>
<accession>A0AA38CXY3</accession>
<gene>
    <name evidence="4" type="ORF">KI387_008983</name>
</gene>
<dbReference type="InterPro" id="IPR050258">
    <property type="entry name" value="Leguminous_Lectin"/>
</dbReference>
<dbReference type="Proteomes" id="UP000824469">
    <property type="component" value="Unassembled WGS sequence"/>
</dbReference>
<dbReference type="PANTHER" id="PTHR32401">
    <property type="entry name" value="CONCANAVALIN A-LIKE LECTIN FAMILY PROTEIN"/>
    <property type="match status" value="1"/>
</dbReference>
<dbReference type="SUPFAM" id="SSF49899">
    <property type="entry name" value="Concanavalin A-like lectins/glucanases"/>
    <property type="match status" value="1"/>
</dbReference>
<keyword evidence="2" id="KW-0430">Lectin</keyword>
<dbReference type="PANTHER" id="PTHR32401:SF53">
    <property type="entry name" value="LEGUME LECTIN DOMAIN-CONTAINING PROTEIN"/>
    <property type="match status" value="1"/>
</dbReference>
<sequence>TPSGGEGLAFIIASSNSSPAAAPNNYGKYLGLFDPSTDGNNSDNAVVVQFDTRKSTDGDDPYDNHVAGIDVNLIEFVNRVSVIPRTIVLKDASDIAASAQLDEKN</sequence>
<feature type="non-terminal residue" evidence="4">
    <location>
        <position position="1"/>
    </location>
</feature>
<comment type="similarity">
    <text evidence="1">Belongs to the leguminous lectin family.</text>
</comment>
<name>A0AA38CXY3_TAXCH</name>
<evidence type="ECO:0000313" key="5">
    <source>
        <dbReference type="Proteomes" id="UP000824469"/>
    </source>
</evidence>
<dbReference type="InterPro" id="IPR013320">
    <property type="entry name" value="ConA-like_dom_sf"/>
</dbReference>
<dbReference type="EMBL" id="JAHRHJ020000008">
    <property type="protein sequence ID" value="KAH9304579.1"/>
    <property type="molecule type" value="Genomic_DNA"/>
</dbReference>
<dbReference type="GO" id="GO:0030246">
    <property type="term" value="F:carbohydrate binding"/>
    <property type="evidence" value="ECO:0007669"/>
    <property type="project" value="UniProtKB-KW"/>
</dbReference>
<dbReference type="Gene3D" id="2.60.120.200">
    <property type="match status" value="1"/>
</dbReference>
<dbReference type="AlphaFoldDB" id="A0AA38CXY3"/>
<reference evidence="4 5" key="1">
    <citation type="journal article" date="2021" name="Nat. Plants">
        <title>The Taxus genome provides insights into paclitaxel biosynthesis.</title>
        <authorList>
            <person name="Xiong X."/>
            <person name="Gou J."/>
            <person name="Liao Q."/>
            <person name="Li Y."/>
            <person name="Zhou Q."/>
            <person name="Bi G."/>
            <person name="Li C."/>
            <person name="Du R."/>
            <person name="Wang X."/>
            <person name="Sun T."/>
            <person name="Guo L."/>
            <person name="Liang H."/>
            <person name="Lu P."/>
            <person name="Wu Y."/>
            <person name="Zhang Z."/>
            <person name="Ro D.K."/>
            <person name="Shang Y."/>
            <person name="Huang S."/>
            <person name="Yan J."/>
        </authorList>
    </citation>
    <scope>NUCLEOTIDE SEQUENCE [LARGE SCALE GENOMIC DNA]</scope>
    <source>
        <strain evidence="4">Ta-2019</strain>
    </source>
</reference>
<evidence type="ECO:0000256" key="2">
    <source>
        <dbReference type="ARBA" id="ARBA00022734"/>
    </source>
</evidence>
<evidence type="ECO:0000259" key="3">
    <source>
        <dbReference type="Pfam" id="PF00139"/>
    </source>
</evidence>
<keyword evidence="5" id="KW-1185">Reference proteome</keyword>
<comment type="caution">
    <text evidence="4">The sequence shown here is derived from an EMBL/GenBank/DDBJ whole genome shotgun (WGS) entry which is preliminary data.</text>
</comment>
<proteinExistence type="inferred from homology"/>
<evidence type="ECO:0000313" key="4">
    <source>
        <dbReference type="EMBL" id="KAH9304579.1"/>
    </source>
</evidence>